<dbReference type="InterPro" id="IPR020904">
    <property type="entry name" value="Sc_DH/Rdtase_CS"/>
</dbReference>
<dbReference type="InterPro" id="IPR036291">
    <property type="entry name" value="NAD(P)-bd_dom_sf"/>
</dbReference>
<dbReference type="GO" id="GO:0016491">
    <property type="term" value="F:oxidoreductase activity"/>
    <property type="evidence" value="ECO:0007669"/>
    <property type="project" value="UniProtKB-KW"/>
</dbReference>
<dbReference type="PRINTS" id="PR00080">
    <property type="entry name" value="SDRFAMILY"/>
</dbReference>
<organism evidence="5 6">
    <name type="scientific">Penicillium coprophilum</name>
    <dbReference type="NCBI Taxonomy" id="36646"/>
    <lineage>
        <taxon>Eukaryota</taxon>
        <taxon>Fungi</taxon>
        <taxon>Dikarya</taxon>
        <taxon>Ascomycota</taxon>
        <taxon>Pezizomycotina</taxon>
        <taxon>Eurotiomycetes</taxon>
        <taxon>Eurotiomycetidae</taxon>
        <taxon>Eurotiales</taxon>
        <taxon>Aspergillaceae</taxon>
        <taxon>Penicillium</taxon>
    </lineage>
</organism>
<dbReference type="SUPFAM" id="SSF51735">
    <property type="entry name" value="NAD(P)-binding Rossmann-fold domains"/>
    <property type="match status" value="1"/>
</dbReference>
<dbReference type="Gene3D" id="3.40.50.720">
    <property type="entry name" value="NAD(P)-binding Rossmann-like Domain"/>
    <property type="match status" value="1"/>
</dbReference>
<dbReference type="PANTHER" id="PTHR43180">
    <property type="entry name" value="3-OXOACYL-(ACYL-CARRIER-PROTEIN) REDUCTASE (AFU_ORTHOLOGUE AFUA_6G11210)"/>
    <property type="match status" value="1"/>
</dbReference>
<comment type="similarity">
    <text evidence="1 4">Belongs to the short-chain dehydrogenases/reductases (SDR) family.</text>
</comment>
<evidence type="ECO:0000256" key="1">
    <source>
        <dbReference type="ARBA" id="ARBA00006484"/>
    </source>
</evidence>
<comment type="caution">
    <text evidence="5">The sequence shown here is derived from an EMBL/GenBank/DDBJ whole genome shotgun (WGS) entry which is preliminary data.</text>
</comment>
<keyword evidence="2" id="KW-0521">NADP</keyword>
<dbReference type="PRINTS" id="PR00081">
    <property type="entry name" value="GDHRDH"/>
</dbReference>
<dbReference type="Proteomes" id="UP000191500">
    <property type="component" value="Unassembled WGS sequence"/>
</dbReference>
<evidence type="ECO:0000256" key="4">
    <source>
        <dbReference type="RuleBase" id="RU000363"/>
    </source>
</evidence>
<name>A0A1V6UI06_9EURO</name>
<evidence type="ECO:0000313" key="6">
    <source>
        <dbReference type="Proteomes" id="UP000191500"/>
    </source>
</evidence>
<evidence type="ECO:0000313" key="5">
    <source>
        <dbReference type="EMBL" id="OQE37879.1"/>
    </source>
</evidence>
<dbReference type="PANTHER" id="PTHR43180:SF33">
    <property type="entry name" value="15-HYDROXYPROSTAGLANDIN DEHYDROGENASE [NAD(+)]-LIKE"/>
    <property type="match status" value="1"/>
</dbReference>
<gene>
    <name evidence="5" type="ORF">PENCOP_c009G02256</name>
</gene>
<evidence type="ECO:0000256" key="3">
    <source>
        <dbReference type="ARBA" id="ARBA00023002"/>
    </source>
</evidence>
<sequence length="272" mass="29497">MCPVSEPVAIVTGAASGIGLAVTKHLVAKGWRVIMADIDETAGMQAAKELGADQAIFHRTDVGLWADQLSLFQCAWQWSGSGRLDLLIANAGIFRPDDICDPSPGDDMPKEPALDVLRVDLFSVFYGLKLFVYYTKRNPSPGGKVVVTSSPTGIYPFPFAPEYSSAKHGVIGLVRSIGPRLQNQGIQVNAILPGCVLTGATPSHIQSLVPDDRWTSLAAICKAYDTFVDDQAKYFGQCLEVSVDKVYFRSPPNYCDDAQAFVSSDLWDKLGY</sequence>
<protein>
    <submittedName>
        <fullName evidence="5">Uncharacterized protein</fullName>
    </submittedName>
</protein>
<proteinExistence type="inferred from homology"/>
<keyword evidence="3" id="KW-0560">Oxidoreductase</keyword>
<dbReference type="AlphaFoldDB" id="A0A1V6UI06"/>
<keyword evidence="6" id="KW-1185">Reference proteome</keyword>
<dbReference type="EMBL" id="MDDG01000009">
    <property type="protein sequence ID" value="OQE37879.1"/>
    <property type="molecule type" value="Genomic_DNA"/>
</dbReference>
<dbReference type="PROSITE" id="PS00061">
    <property type="entry name" value="ADH_SHORT"/>
    <property type="match status" value="1"/>
</dbReference>
<dbReference type="STRING" id="36646.A0A1V6UI06"/>
<dbReference type="InterPro" id="IPR002347">
    <property type="entry name" value="SDR_fam"/>
</dbReference>
<dbReference type="Pfam" id="PF00106">
    <property type="entry name" value="adh_short"/>
    <property type="match status" value="1"/>
</dbReference>
<accession>A0A1V6UI06</accession>
<evidence type="ECO:0000256" key="2">
    <source>
        <dbReference type="ARBA" id="ARBA00022857"/>
    </source>
</evidence>
<reference evidence="6" key="1">
    <citation type="journal article" date="2017" name="Nat. Microbiol.">
        <title>Global analysis of biosynthetic gene clusters reveals vast potential of secondary metabolite production in Penicillium species.</title>
        <authorList>
            <person name="Nielsen J.C."/>
            <person name="Grijseels S."/>
            <person name="Prigent S."/>
            <person name="Ji B."/>
            <person name="Dainat J."/>
            <person name="Nielsen K.F."/>
            <person name="Frisvad J.C."/>
            <person name="Workman M."/>
            <person name="Nielsen J."/>
        </authorList>
    </citation>
    <scope>NUCLEOTIDE SEQUENCE [LARGE SCALE GENOMIC DNA]</scope>
    <source>
        <strain evidence="6">IBT 31321</strain>
    </source>
</reference>